<dbReference type="GO" id="GO:0005737">
    <property type="term" value="C:cytoplasm"/>
    <property type="evidence" value="ECO:0007669"/>
    <property type="project" value="UniProtKB-SubCell"/>
</dbReference>
<dbReference type="Pfam" id="PF20259">
    <property type="entry name" value="tRNA_Me_trans_M"/>
    <property type="match status" value="1"/>
</dbReference>
<dbReference type="AlphaFoldDB" id="A0A0S4KRC2"/>
<evidence type="ECO:0000256" key="5">
    <source>
        <dbReference type="ARBA" id="ARBA00022840"/>
    </source>
</evidence>
<dbReference type="SUPFAM" id="SSF52402">
    <property type="entry name" value="Adenine nucleotide alpha hydrolases-like"/>
    <property type="match status" value="1"/>
</dbReference>
<dbReference type="GO" id="GO:0002143">
    <property type="term" value="P:tRNA wobble position uridine thiolation"/>
    <property type="evidence" value="ECO:0007669"/>
    <property type="project" value="TreeGrafter"/>
</dbReference>
<keyword evidence="4 9" id="KW-0547">Nucleotide-binding</keyword>
<dbReference type="Proteomes" id="UP000066284">
    <property type="component" value="Chromosome 1"/>
</dbReference>
<dbReference type="PANTHER" id="PTHR11933:SF5">
    <property type="entry name" value="MITOCHONDRIAL TRNA-SPECIFIC 2-THIOURIDYLASE 1"/>
    <property type="match status" value="1"/>
</dbReference>
<reference evidence="13" key="1">
    <citation type="submission" date="2015-09" db="EMBL/GenBank/DDBJ databases">
        <authorList>
            <person name="Daims H."/>
        </authorList>
    </citation>
    <scope>NUCLEOTIDE SEQUENCE [LARGE SCALE GENOMIC DNA]</scope>
</reference>
<feature type="binding site" evidence="9">
    <location>
        <position position="35"/>
    </location>
    <ligand>
        <name>ATP</name>
        <dbReference type="ChEBI" id="CHEBI:30616"/>
    </ligand>
</feature>
<feature type="domain" description="tRNA-specific 2-thiouridylase MnmA-like C-terminal" evidence="10">
    <location>
        <begin position="282"/>
        <end position="357"/>
    </location>
</feature>
<dbReference type="GO" id="GO:0000049">
    <property type="term" value="F:tRNA binding"/>
    <property type="evidence" value="ECO:0007669"/>
    <property type="project" value="UniProtKB-KW"/>
</dbReference>
<feature type="site" description="Interaction with tRNA" evidence="9">
    <location>
        <position position="131"/>
    </location>
</feature>
<feature type="site" description="Interaction with tRNA" evidence="9">
    <location>
        <position position="341"/>
    </location>
</feature>
<evidence type="ECO:0000313" key="13">
    <source>
        <dbReference type="Proteomes" id="UP000066284"/>
    </source>
</evidence>
<evidence type="ECO:0000256" key="1">
    <source>
        <dbReference type="ARBA" id="ARBA00022555"/>
    </source>
</evidence>
<comment type="similarity">
    <text evidence="9">Belongs to the MnmA/TRMU family.</text>
</comment>
<evidence type="ECO:0000256" key="4">
    <source>
        <dbReference type="ARBA" id="ARBA00022741"/>
    </source>
</evidence>
<evidence type="ECO:0000259" key="10">
    <source>
        <dbReference type="Pfam" id="PF20258"/>
    </source>
</evidence>
<dbReference type="EMBL" id="LN885086">
    <property type="protein sequence ID" value="CUQ65872.1"/>
    <property type="molecule type" value="Genomic_DNA"/>
</dbReference>
<feature type="binding site" evidence="9">
    <location>
        <begin position="9"/>
        <end position="16"/>
    </location>
    <ligand>
        <name>ATP</name>
        <dbReference type="ChEBI" id="CHEBI:30616"/>
    </ligand>
</feature>
<dbReference type="Pfam" id="PF03054">
    <property type="entry name" value="tRNA_Me_trans"/>
    <property type="match status" value="1"/>
</dbReference>
<dbReference type="InterPro" id="IPR004506">
    <property type="entry name" value="MnmA-like"/>
</dbReference>
<dbReference type="Pfam" id="PF20258">
    <property type="entry name" value="tRNA_Me_trans_C"/>
    <property type="match status" value="1"/>
</dbReference>
<dbReference type="InterPro" id="IPR014729">
    <property type="entry name" value="Rossmann-like_a/b/a_fold"/>
</dbReference>
<dbReference type="Gene3D" id="2.40.30.10">
    <property type="entry name" value="Translation factors"/>
    <property type="match status" value="1"/>
</dbReference>
<feature type="region of interest" description="Interaction with tRNA" evidence="9">
    <location>
        <begin position="152"/>
        <end position="154"/>
    </location>
</feature>
<dbReference type="InterPro" id="IPR046884">
    <property type="entry name" value="MnmA-like_central"/>
</dbReference>
<evidence type="ECO:0000256" key="2">
    <source>
        <dbReference type="ARBA" id="ARBA00022679"/>
    </source>
</evidence>
<dbReference type="KEGG" id="nio:NITINOP_0897"/>
<keyword evidence="3 9" id="KW-0819">tRNA processing</keyword>
<evidence type="ECO:0000259" key="11">
    <source>
        <dbReference type="Pfam" id="PF20259"/>
    </source>
</evidence>
<accession>A0A0S4KRC2</accession>
<organism evidence="12 13">
    <name type="scientific">Candidatus Nitrospira inopinata</name>
    <dbReference type="NCBI Taxonomy" id="1715989"/>
    <lineage>
        <taxon>Bacteria</taxon>
        <taxon>Pseudomonadati</taxon>
        <taxon>Nitrospirota</taxon>
        <taxon>Nitrospiria</taxon>
        <taxon>Nitrospirales</taxon>
        <taxon>Nitrospiraceae</taxon>
        <taxon>Nitrospira</taxon>
    </lineage>
</organism>
<keyword evidence="5 9" id="KW-0067">ATP-binding</keyword>
<dbReference type="GO" id="GO:0005524">
    <property type="term" value="F:ATP binding"/>
    <property type="evidence" value="ECO:0007669"/>
    <property type="project" value="UniProtKB-KW"/>
</dbReference>
<evidence type="ECO:0000256" key="9">
    <source>
        <dbReference type="HAMAP-Rule" id="MF_00144"/>
    </source>
</evidence>
<proteinExistence type="inferred from homology"/>
<feature type="active site" description="Nucleophile" evidence="9">
    <location>
        <position position="106"/>
    </location>
</feature>
<dbReference type="Gene3D" id="2.30.30.280">
    <property type="entry name" value="Adenine nucleotide alpha hydrolases-like domains"/>
    <property type="match status" value="1"/>
</dbReference>
<feature type="domain" description="tRNA-specific 2-thiouridylase MnmA-like central" evidence="11">
    <location>
        <begin position="220"/>
        <end position="274"/>
    </location>
</feature>
<keyword evidence="13" id="KW-1185">Reference proteome</keyword>
<comment type="catalytic activity">
    <reaction evidence="8 9">
        <text>S-sulfanyl-L-cysteinyl-[protein] + uridine(34) in tRNA + AH2 + ATP = 2-thiouridine(34) in tRNA + L-cysteinyl-[protein] + A + AMP + diphosphate + H(+)</text>
        <dbReference type="Rhea" id="RHEA:47032"/>
        <dbReference type="Rhea" id="RHEA-COMP:10131"/>
        <dbReference type="Rhea" id="RHEA-COMP:11726"/>
        <dbReference type="Rhea" id="RHEA-COMP:11727"/>
        <dbReference type="Rhea" id="RHEA-COMP:11728"/>
        <dbReference type="ChEBI" id="CHEBI:13193"/>
        <dbReference type="ChEBI" id="CHEBI:15378"/>
        <dbReference type="ChEBI" id="CHEBI:17499"/>
        <dbReference type="ChEBI" id="CHEBI:29950"/>
        <dbReference type="ChEBI" id="CHEBI:30616"/>
        <dbReference type="ChEBI" id="CHEBI:33019"/>
        <dbReference type="ChEBI" id="CHEBI:61963"/>
        <dbReference type="ChEBI" id="CHEBI:65315"/>
        <dbReference type="ChEBI" id="CHEBI:87170"/>
        <dbReference type="ChEBI" id="CHEBI:456215"/>
        <dbReference type="EC" id="2.8.1.13"/>
    </reaction>
</comment>
<dbReference type="RefSeq" id="WP_062483540.1">
    <property type="nucleotide sequence ID" value="NZ_LN885086.1"/>
</dbReference>
<dbReference type="Gene3D" id="3.40.50.620">
    <property type="entry name" value="HUPs"/>
    <property type="match status" value="1"/>
</dbReference>
<dbReference type="CDD" id="cd01998">
    <property type="entry name" value="MnmA_TRMU-like"/>
    <property type="match status" value="1"/>
</dbReference>
<dbReference type="OrthoDB" id="9800696at2"/>
<dbReference type="PANTHER" id="PTHR11933">
    <property type="entry name" value="TRNA 5-METHYLAMINOMETHYL-2-THIOURIDYLATE -METHYLTRANSFERASE"/>
    <property type="match status" value="1"/>
</dbReference>
<dbReference type="EC" id="2.8.1.13" evidence="9"/>
<dbReference type="GO" id="GO:0103016">
    <property type="term" value="F:tRNA-uridine 2-sulfurtransferase activity"/>
    <property type="evidence" value="ECO:0007669"/>
    <property type="project" value="UniProtKB-EC"/>
</dbReference>
<sequence length="363" mass="40624">MSRPTILLGMSGGVDSSVAAALLVRQGYAVQGVTLQVWEPEETGQPTSQKWQERGCCKIGIAKYVAQRLDIPYEVVDTRDDFRDSVIADFVRAYKEGITPNPCVRCNERVKIRRLIELADCRGIQFVATGHYVRLARTDAGLTLQRAVDLKKDQSYFLYRLNPAWLPRLLFPVGTMQKSDVWREAESLGLPADEVKESQEICFVSQGDYRAFLEREDPTIRKPGQFLDQEGRSLGRHDGIAFYTPGQRRGLGVATGRRLYVQQVRPVTNTVILGPEESLYNDECDVEDLNVFDPSLSQRVTDVQVKVRYATPAVSATLYPRSGSSVRLRFLEPQKALCPGQSAVFYRGDHVLGGGIIRMGAEC</sequence>
<comment type="function">
    <text evidence="9">Catalyzes the 2-thiolation of uridine at the wobble position (U34) of tRNA, leading to the formation of s(2)U34.</text>
</comment>
<evidence type="ECO:0000256" key="6">
    <source>
        <dbReference type="ARBA" id="ARBA00022884"/>
    </source>
</evidence>
<feature type="binding site" evidence="9">
    <location>
        <position position="130"/>
    </location>
    <ligand>
        <name>ATP</name>
        <dbReference type="ChEBI" id="CHEBI:30616"/>
    </ligand>
</feature>
<comment type="subcellular location">
    <subcellularLocation>
        <location evidence="9">Cytoplasm</location>
    </subcellularLocation>
</comment>
<name>A0A0S4KRC2_9BACT</name>
<keyword evidence="7" id="KW-1015">Disulfide bond</keyword>
<keyword evidence="1 9" id="KW-0820">tRNA-binding</keyword>
<keyword evidence="2 9" id="KW-0808">Transferase</keyword>
<dbReference type="InterPro" id="IPR023382">
    <property type="entry name" value="MnmA-like_central_sf"/>
</dbReference>
<dbReference type="HAMAP" id="MF_00144">
    <property type="entry name" value="tRNA_thiouridyl_MnmA"/>
    <property type="match status" value="1"/>
</dbReference>
<protein>
    <recommendedName>
        <fullName evidence="9">tRNA-specific 2-thiouridylase MnmA</fullName>
        <ecNumber evidence="9">2.8.1.13</ecNumber>
    </recommendedName>
</protein>
<gene>
    <name evidence="9 12" type="primary">mnmA</name>
    <name evidence="12" type="ORF">NITINOP_0897</name>
</gene>
<feature type="active site" description="Cysteine persulfide intermediate" evidence="9">
    <location>
        <position position="202"/>
    </location>
</feature>
<dbReference type="STRING" id="1715989.NITINOP_0897"/>
<comment type="caution">
    <text evidence="9">Lacks conserved residue(s) required for the propagation of feature annotation.</text>
</comment>
<keyword evidence="9" id="KW-0963">Cytoplasm</keyword>
<evidence type="ECO:0000256" key="3">
    <source>
        <dbReference type="ARBA" id="ARBA00022694"/>
    </source>
</evidence>
<evidence type="ECO:0000256" key="8">
    <source>
        <dbReference type="ARBA" id="ARBA00051542"/>
    </source>
</evidence>
<keyword evidence="6 9" id="KW-0694">RNA-binding</keyword>
<dbReference type="NCBIfam" id="TIGR00420">
    <property type="entry name" value="trmU"/>
    <property type="match status" value="1"/>
</dbReference>
<feature type="region of interest" description="Interaction with tRNA" evidence="9">
    <location>
        <begin position="308"/>
        <end position="309"/>
    </location>
</feature>
<dbReference type="NCBIfam" id="NF001138">
    <property type="entry name" value="PRK00143.1"/>
    <property type="match status" value="1"/>
</dbReference>
<dbReference type="InterPro" id="IPR046885">
    <property type="entry name" value="MnmA-like_C"/>
</dbReference>
<evidence type="ECO:0000313" key="12">
    <source>
        <dbReference type="EMBL" id="CUQ65872.1"/>
    </source>
</evidence>
<evidence type="ECO:0000256" key="7">
    <source>
        <dbReference type="ARBA" id="ARBA00023157"/>
    </source>
</evidence>